<dbReference type="InterPro" id="IPR011990">
    <property type="entry name" value="TPR-like_helical_dom_sf"/>
</dbReference>
<name>A0ABT2FF46_9GAMM</name>
<evidence type="ECO:0000313" key="2">
    <source>
        <dbReference type="EMBL" id="MCS4554902.1"/>
    </source>
</evidence>
<keyword evidence="1" id="KW-0732">Signal</keyword>
<dbReference type="Proteomes" id="UP001201549">
    <property type="component" value="Unassembled WGS sequence"/>
</dbReference>
<proteinExistence type="predicted"/>
<evidence type="ECO:0000313" key="3">
    <source>
        <dbReference type="Proteomes" id="UP001201549"/>
    </source>
</evidence>
<feature type="chain" id="PRO_5047293727" description="Tetratricopeptide repeat protein" evidence="1">
    <location>
        <begin position="25"/>
        <end position="1947"/>
    </location>
</feature>
<protein>
    <recommendedName>
        <fullName evidence="4">Tetratricopeptide repeat protein</fullName>
    </recommendedName>
</protein>
<reference evidence="3" key="1">
    <citation type="submission" date="2023-07" db="EMBL/GenBank/DDBJ databases">
        <title>Shewanella mangrovi sp. nov., an acetaldehyde- degrading bacterium isolated from mangrove sediment.</title>
        <authorList>
            <person name="Liu Y."/>
        </authorList>
    </citation>
    <scope>NUCLEOTIDE SEQUENCE [LARGE SCALE GENOMIC DNA]</scope>
    <source>
        <strain evidence="3">C32</strain>
    </source>
</reference>
<dbReference type="SUPFAM" id="SSF48452">
    <property type="entry name" value="TPR-like"/>
    <property type="match status" value="1"/>
</dbReference>
<keyword evidence="3" id="KW-1185">Reference proteome</keyword>
<gene>
    <name evidence="2" type="ORF">L9G74_00440</name>
</gene>
<comment type="caution">
    <text evidence="2">The sequence shown here is derived from an EMBL/GenBank/DDBJ whole genome shotgun (WGS) entry which is preliminary data.</text>
</comment>
<organism evidence="2 3">
    <name type="scientific">Shewanella electrica</name>
    <dbReference type="NCBI Taxonomy" id="515560"/>
    <lineage>
        <taxon>Bacteria</taxon>
        <taxon>Pseudomonadati</taxon>
        <taxon>Pseudomonadota</taxon>
        <taxon>Gammaproteobacteria</taxon>
        <taxon>Alteromonadales</taxon>
        <taxon>Shewanellaceae</taxon>
        <taxon>Shewanella</taxon>
    </lineage>
</organism>
<feature type="signal peptide" evidence="1">
    <location>
        <begin position="1"/>
        <end position="24"/>
    </location>
</feature>
<dbReference type="EMBL" id="JAKOGG010000001">
    <property type="protein sequence ID" value="MCS4554902.1"/>
    <property type="molecule type" value="Genomic_DNA"/>
</dbReference>
<dbReference type="RefSeq" id="WP_238894219.1">
    <property type="nucleotide sequence ID" value="NZ_JAKOGG010000001.1"/>
</dbReference>
<sequence>MKYACLPLSIGLLLGSITPMTGFAEPQPAAAQVLVQGQTVANAYNKWREGDIEAASALAQDALKQPSFDGYLLQARLQNVAGNTVDAIASYQRALSLASNATQANLIHFELLPLNGLGKQADWTAQLTLAQRKRVAIVQAMRGDFTSADKLFGAPQGFRELVRLADWALNSDDTARAIKLAWQAFNSTQDATQQRYALALWQEGIRQQGDIAAALAQLDKQADSAVLAQARLNLLLASGDLAKALAYVEQSRHPEIKEQRQMVLTMQGDYAALGQYYLQQWQKDPQDLGALKALAVVYLSEGQQAQAEQLYRDFFARFNGQLSLLVPAANSMQKLGLGSLAISLLEATKVKTAEQVDKTLALVDLLLAEGQTEVVLSQLQQLSNSLPAKDMRNVQIVDAYERASMPKLAQQVLTRLAQANPNIGYDQQLHLARLAASNGQTATALTDYIQLWRDTRLPARRAFLENQIVRLATTSNSIDKLKKQLEAEFKQGKGSTSGIDLLVALHMVNQDASGAEEVLTRLAPQIGLDKIQILQQQVKLYSRINDTSRLLDAYQQLADLDKENAESHLRNFAITTLNNMSAQADRAERTATANALLAKFAKAMAPQQTDIDSEFKAGIYTMANLPQEAINAYRANLATHTKQTDDWLLLSDLMMKSGQVFETMYMLQDVALRTTDDKEFAIAIDGLLNVYSGAFNQIGKQTYRIKELTNMLSWMQRQLFARYMLSGDTALLTLMVDVAEQREDMSMQARVIQNVIPDSEEQLPYLLRQLVTLYGGGAVAGGQGKTDNLQKLRFGRRLLALQRAYPPDFYADLAKTLLQQGDEAGAEQAFAMINDNTGLTNVAEIKARAFDQQGYTNQARINFTQALLYDTHNMSLAVNSGVLLEQAGKVERAQQIYLNAVSGLLTQIPLVSNDLYYSSVLDYSRYYSGLSEGLLITWPQDKDGSAAHFEQLMQLLNHSVAQTQKAFKANNSDDATATQVVAVSSLLVRVAQQQHRRDWFEQIRKTIAPLATQGSHIAKLEQTFAAQSGWGDSVANNSDWVYGLLSQRAKLTNDSRLSFTLAVAQRDLDTIRRTAQQAVTAEKQRQQQLAEQGYTSESNDNLSRVISSTLKQLSAKEFRETVLAELTKMSGVERVYVELICTHPELFTLLEQQAGQTLLTNSQLTALLQQPNADMMFFSPMSQTNMQQFIAARLTTDEQIDLYAKFVNSMQISGQVLRMQPQLFGSLLRQTQSKSQQQKFKALFQQELSISSKNNARNVSDYVRDVLLLDLPAEQQPLLYELAGAITQQFSSITQLVPFLQAYYRGDKTTAYSDLMQLYAQTNAVAAGMDYTRDVIAQYLAEPEKQSIAEFLAKDSASDADVDAFYQRFALGRRFATETAELNQVINHYQKLVQLRPNNEIYLYGLIDVLLRRNDTSTVISLLQSYVQAKNYPVNDAALLFYMLKSEQQEAAANQVQASVSANNGPQLDDVTFFSDLYKKAMNDRYGNYEPNVMSALKSQAAKFLLLKQQDEQWQELIKGAQQQAQSSGRENLSRLQPLVTAYQANDPKWSGQLRALWRFSLVSGKELSRYSMLNNRYNLSSQGVLTSEYKTYLQNESTSTAAFALPQLFATAKGEQELAQYLYALPEAERQMQQPLYDILAQGISKAGQAADTLQQLQQQLMDGDIANHQLQLLLTLAQQQDVTLNDTARQQLLARIQSSPLLADVPTYLALVQFARAQDYTSAEQLLQLVSWQLLAASDAEQQSLMSDGTSVGINTLVQQLATWSDVKRRDRVFTELMTRVFNTQSDVNEPANVRAFISRMTLLMPNYDAAALAQLTINPQDVAHNSDAGLAAISQALAQADISAAQTQLQHWLDDLAATNTFGGDQLNALLPLYGRLYGKQNARKLEAWPGIDDLLRATGDITWWSTPQWQQYLASEAKQRLAEDQGGEQYRKVLERLTSLSTN</sequence>
<accession>A0ABT2FF46</accession>
<evidence type="ECO:0000256" key="1">
    <source>
        <dbReference type="SAM" id="SignalP"/>
    </source>
</evidence>
<dbReference type="Gene3D" id="1.25.40.10">
    <property type="entry name" value="Tetratricopeptide repeat domain"/>
    <property type="match status" value="2"/>
</dbReference>
<evidence type="ECO:0008006" key="4">
    <source>
        <dbReference type="Google" id="ProtNLM"/>
    </source>
</evidence>